<sequence length="1216" mass="139655">MTDSESDRSVAAPPTAEVNLVDVATFTMYIKRCFVGCDPVALDEALKASSDCLQEFILNPQVAMLVVDRTIVRDANTDESGDESITSIRVANEIIPRTERTSSLIMLKGGSIIEADKAIEDQLYVMRLPESNPYDILLSLFGKVGTPFFKSLIKDSGRGERDGDKLALSIEKNLTEVEVGLLHMQQNIDIPEIDLAIHPAIQAAIQRAAESGRKAKVADLGDMVEDSAFLNALQKGVSRWIKEIQKVTKLERDPASGTSLQEMTFWQNLERALLKITEKRESDEVMLTLEALKCGKRFHATVSFDADTGLKQAMTLVNDYNVLMKDIPLNEMMAATDMGAIRIALTNIFSHMKKLRNTKYPIARALRFVEAISKDVYTQMLKVLGTRRLMNIPLADFEELMTQCFAVFNTWSDEYDKLSTIMRDLSKKKRDEQLKLTWRINAQHKKLESRLEQMRLFRRQHEQLRMVISRVLRPVGQENGDETPEGDVEKRVIMNTADTSAIDQVNLAYENVKEVDCLDVSNDGNAAWEAAIRRYEDQIDRVETQITARLRDQLGGAKNADEMFTIFQRFNALFVRPHIRGAIREYQAQLIHRVKEDIDKLQTRFTNFSEDSNARILSTLDIPPLSATIIWIRQIDRRLSQFMKRIEDVLGKGWENHVEGRQLKLEGDNFRQKLNTQPLFEDWVAKIQTKNISLTGRVFTIEKRPKEGRVYLSMKVNFSRDVVTLFKEVRNLKHMGFRIPLKIVNTAHQANLLYPFAISLLESIQTYDSINERISGKTGINLLVATCKKEIQSQLSEGYTLTWESYKLDPYVGKLSETINSYQDKVEELEMVLDRIEVDLAALDTCQYSAPTLAALLTSVQKAVDKLSLGNYSNLHQWVEDIDKQIERKLAARVEEAIRLWTLVLARDELEDESEEKMTLPTLQPVVLEMRVTSQVMYVSPSIEQARAQLLDQLFAWQAVVTNQKRISSRRFQLGLSKDTEEATYRNVLASLPKGQQMLETAYQAVEKVMSEVTEYVGEWLRYQALWDLQPDMLYERLGNDVSKWMRTLVEIRKSRSIFDTQETRKEIFPVIVDYTKVQSKVSLKYDYWHREVLQKFGTSVGGEMQSFYSQISKWRAELEDQSVDAGSTSDAIQLITYVQQLKKKTKWCQEQVEQFRSAQRLLTQQRYQFPSSWLYSENIDGEWSALSDILERKDSAIQSQVCGKRISFNYSSFFL</sequence>
<evidence type="ECO:0000313" key="5">
    <source>
        <dbReference type="Proteomes" id="UP001608902"/>
    </source>
</evidence>
<name>A0ABD6EG92_9BILA</name>
<feature type="coiled-coil region" evidence="2">
    <location>
        <begin position="525"/>
        <end position="552"/>
    </location>
</feature>
<dbReference type="InterPro" id="IPR013594">
    <property type="entry name" value="Dynein_heavy_tail"/>
</dbReference>
<dbReference type="Pfam" id="PF08385">
    <property type="entry name" value="DHC_N1"/>
    <property type="match status" value="1"/>
</dbReference>
<evidence type="ECO:0000256" key="2">
    <source>
        <dbReference type="SAM" id="Coils"/>
    </source>
</evidence>
<protein>
    <recommendedName>
        <fullName evidence="3">Dynein heavy chain tail domain-containing protein</fullName>
    </recommendedName>
</protein>
<proteinExistence type="inferred from homology"/>
<comment type="similarity">
    <text evidence="1">Belongs to the dynein heavy chain family.</text>
</comment>
<dbReference type="EMBL" id="JBGFUD010001073">
    <property type="protein sequence ID" value="MFH4975707.1"/>
    <property type="molecule type" value="Genomic_DNA"/>
</dbReference>
<gene>
    <name evidence="4" type="ORF">AB6A40_002416</name>
</gene>
<dbReference type="InterPro" id="IPR026983">
    <property type="entry name" value="DHC"/>
</dbReference>
<feature type="domain" description="Dynein heavy chain tail" evidence="3">
    <location>
        <begin position="230"/>
        <end position="811"/>
    </location>
</feature>
<dbReference type="PANTHER" id="PTHR46532:SF4">
    <property type="entry name" value="AAA+ ATPASE DOMAIN-CONTAINING PROTEIN"/>
    <property type="match status" value="1"/>
</dbReference>
<reference evidence="4 5" key="1">
    <citation type="submission" date="2024-08" db="EMBL/GenBank/DDBJ databases">
        <title>Gnathostoma spinigerum genome.</title>
        <authorList>
            <person name="Gonzalez-Bertolin B."/>
            <person name="Monzon S."/>
            <person name="Zaballos A."/>
            <person name="Jimenez P."/>
            <person name="Dekumyoy P."/>
            <person name="Varona S."/>
            <person name="Cuesta I."/>
            <person name="Sumanam S."/>
            <person name="Adisakwattana P."/>
            <person name="Gasser R.B."/>
            <person name="Hernandez-Gonzalez A."/>
            <person name="Young N.D."/>
            <person name="Perteguer M.J."/>
        </authorList>
    </citation>
    <scope>NUCLEOTIDE SEQUENCE [LARGE SCALE GENOMIC DNA]</scope>
    <source>
        <strain evidence="4">AL3</strain>
        <tissue evidence="4">Liver</tissue>
    </source>
</reference>
<organism evidence="4 5">
    <name type="scientific">Gnathostoma spinigerum</name>
    <dbReference type="NCBI Taxonomy" id="75299"/>
    <lineage>
        <taxon>Eukaryota</taxon>
        <taxon>Metazoa</taxon>
        <taxon>Ecdysozoa</taxon>
        <taxon>Nematoda</taxon>
        <taxon>Chromadorea</taxon>
        <taxon>Rhabditida</taxon>
        <taxon>Spirurina</taxon>
        <taxon>Gnathostomatomorpha</taxon>
        <taxon>Gnathostomatoidea</taxon>
        <taxon>Gnathostomatidae</taxon>
        <taxon>Gnathostoma</taxon>
    </lineage>
</organism>
<dbReference type="Proteomes" id="UP001608902">
    <property type="component" value="Unassembled WGS sequence"/>
</dbReference>
<accession>A0ABD6EG92</accession>
<feature type="coiled-coil region" evidence="2">
    <location>
        <begin position="812"/>
        <end position="839"/>
    </location>
</feature>
<dbReference type="PANTHER" id="PTHR46532">
    <property type="entry name" value="MALE FERTILITY FACTOR KL5"/>
    <property type="match status" value="1"/>
</dbReference>
<evidence type="ECO:0000256" key="1">
    <source>
        <dbReference type="ARBA" id="ARBA00008887"/>
    </source>
</evidence>
<dbReference type="AlphaFoldDB" id="A0ABD6EG92"/>
<keyword evidence="5" id="KW-1185">Reference proteome</keyword>
<evidence type="ECO:0000259" key="3">
    <source>
        <dbReference type="Pfam" id="PF08385"/>
    </source>
</evidence>
<comment type="caution">
    <text evidence="4">The sequence shown here is derived from an EMBL/GenBank/DDBJ whole genome shotgun (WGS) entry which is preliminary data.</text>
</comment>
<keyword evidence="2" id="KW-0175">Coiled coil</keyword>
<evidence type="ECO:0000313" key="4">
    <source>
        <dbReference type="EMBL" id="MFH4975707.1"/>
    </source>
</evidence>